<gene>
    <name evidence="1" type="ORF">F8144_37005</name>
</gene>
<dbReference type="EMBL" id="WBKG01000044">
    <property type="protein sequence ID" value="KAB1979145.1"/>
    <property type="molecule type" value="Genomic_DNA"/>
</dbReference>
<comment type="caution">
    <text evidence="1">The sequence shown here is derived from an EMBL/GenBank/DDBJ whole genome shotgun (WGS) entry which is preliminary data.</text>
</comment>
<dbReference type="AlphaFoldDB" id="A0A7J5D4V9"/>
<proteinExistence type="predicted"/>
<dbReference type="Pfam" id="PF19490">
    <property type="entry name" value="DUF6025"/>
    <property type="match status" value="1"/>
</dbReference>
<keyword evidence="2" id="KW-1185">Reference proteome</keyword>
<evidence type="ECO:0000313" key="2">
    <source>
        <dbReference type="Proteomes" id="UP000442990"/>
    </source>
</evidence>
<sequence>MSGRLLHDLDLGTAAEALTGRSAAFVPVHLGTRDVRVATLLDAVRAEPGLLPPRSGHLGNWEDIALGRSGPMDFNTAVCGGGHGFPLIYGFTQTEADEAGGDGVYLPGSLVERGRRQVLSLYTWDGRAFVRRDRSRPLFCPLVQAEVDGALVPLVEVHWQRMRALTGYRFELEATRLVAHAPLVADMLCVLLEEAAGKENPRRAFAELISHAARLDGRVSRCELRPDGSGYVLDGHRFGSARALAEAALLPLRALTEPRWFFEQQASLPPVLPVPSHLLTTALSALLGADYPDAGPWDERRPVAPGTTEDGFRVHLHWGARAMAGCPPRRGGYFGRKSTARALRGIVGPLVRDFAEAHPLCFVLLPAPVFMLCPPDTSEGDAHELAGLFKTVLSAPPEAAYDTALGWLAESRSHLSGYLLDRFRDGSGVPHDGAHRDPAVPVEPDGFRDLTLRQASALVAAFEEALA</sequence>
<organism evidence="1 2">
    <name type="scientific">Streptomyces triticiradicis</name>
    <dbReference type="NCBI Taxonomy" id="2651189"/>
    <lineage>
        <taxon>Bacteria</taxon>
        <taxon>Bacillati</taxon>
        <taxon>Actinomycetota</taxon>
        <taxon>Actinomycetes</taxon>
        <taxon>Kitasatosporales</taxon>
        <taxon>Streptomycetaceae</taxon>
        <taxon>Streptomyces</taxon>
    </lineage>
</organism>
<name>A0A7J5D4V9_9ACTN</name>
<accession>A0A7J5D4V9</accession>
<dbReference type="RefSeq" id="WP_151473807.1">
    <property type="nucleotide sequence ID" value="NZ_WBKG01000044.1"/>
</dbReference>
<reference evidence="1 2" key="1">
    <citation type="submission" date="2019-09" db="EMBL/GenBank/DDBJ databases">
        <title>Isolation and identification of active actinomycetes.</title>
        <authorList>
            <person name="Yu Z."/>
            <person name="Han C."/>
            <person name="Yu B."/>
        </authorList>
    </citation>
    <scope>NUCLEOTIDE SEQUENCE [LARGE SCALE GENOMIC DNA]</scope>
    <source>
        <strain evidence="1 2">NEAU-H2</strain>
    </source>
</reference>
<dbReference type="InterPro" id="IPR046067">
    <property type="entry name" value="DUF6025"/>
</dbReference>
<evidence type="ECO:0000313" key="1">
    <source>
        <dbReference type="EMBL" id="KAB1979145.1"/>
    </source>
</evidence>
<protein>
    <submittedName>
        <fullName evidence="1">Uncharacterized protein</fullName>
    </submittedName>
</protein>
<dbReference type="Proteomes" id="UP000442990">
    <property type="component" value="Unassembled WGS sequence"/>
</dbReference>